<feature type="compositionally biased region" description="Polar residues" evidence="1">
    <location>
        <begin position="201"/>
        <end position="218"/>
    </location>
</feature>
<dbReference type="Proteomes" id="UP001150266">
    <property type="component" value="Unassembled WGS sequence"/>
</dbReference>
<dbReference type="EMBL" id="JAOTPV010000037">
    <property type="protein sequence ID" value="KAJ4468189.1"/>
    <property type="molecule type" value="Genomic_DNA"/>
</dbReference>
<protein>
    <submittedName>
        <fullName evidence="3">Uncharacterized protein</fullName>
    </submittedName>
</protein>
<accession>A0A9W8ZXS6</accession>
<dbReference type="AlphaFoldDB" id="A0A9W8ZXS6"/>
<evidence type="ECO:0000313" key="4">
    <source>
        <dbReference type="Proteomes" id="UP001150266"/>
    </source>
</evidence>
<sequence>MPLIHNEHVYATPSSYTLPFIVTLLIVTVENTREHAYTQDSVDLMAATLPLPQIQPTQISGQDVALIILMAMFILLSGAAAIRLAHIVYYKKDASPRVVSSFKSFTESSSTLPLTSASTPRLSSSIKFFGPDDMNDSNEKIEQDITFSFPFARVETPPCPPRRPPAFLREEEEDIAAMLSIRAGQESVCRRGHREKKESESSLITTSTVQDSLCPSEPRSSVTSVYSLSIQSEDEEEEDIEDVEVYEVKRAQTQSIEVKRGVLMSWRTSRPPNLAPDMPTVVISESSSDTGALNNVSHGDNGFLQPLPSLLVTQPSDTSLVSTTSSVSVDLDEFPLPPALPPLSKNYTKDLPLMDVPRMSREEKRSTVDQVITMYERH</sequence>
<evidence type="ECO:0000256" key="1">
    <source>
        <dbReference type="SAM" id="MobiDB-lite"/>
    </source>
</evidence>
<evidence type="ECO:0000256" key="2">
    <source>
        <dbReference type="SAM" id="Phobius"/>
    </source>
</evidence>
<name>A0A9W8ZXS6_9AGAR</name>
<gene>
    <name evidence="3" type="ORF">J3R30DRAFT_1683040</name>
</gene>
<keyword evidence="4" id="KW-1185">Reference proteome</keyword>
<proteinExistence type="predicted"/>
<organism evidence="3 4">
    <name type="scientific">Lentinula aciculospora</name>
    <dbReference type="NCBI Taxonomy" id="153920"/>
    <lineage>
        <taxon>Eukaryota</taxon>
        <taxon>Fungi</taxon>
        <taxon>Dikarya</taxon>
        <taxon>Basidiomycota</taxon>
        <taxon>Agaricomycotina</taxon>
        <taxon>Agaricomycetes</taxon>
        <taxon>Agaricomycetidae</taxon>
        <taxon>Agaricales</taxon>
        <taxon>Marasmiineae</taxon>
        <taxon>Omphalotaceae</taxon>
        <taxon>Lentinula</taxon>
    </lineage>
</organism>
<reference evidence="3" key="1">
    <citation type="submission" date="2022-08" db="EMBL/GenBank/DDBJ databases">
        <title>A Global Phylogenomic Analysis of the Shiitake Genus Lentinula.</title>
        <authorList>
            <consortium name="DOE Joint Genome Institute"/>
            <person name="Sierra-Patev S."/>
            <person name="Min B."/>
            <person name="Naranjo-Ortiz M."/>
            <person name="Looney B."/>
            <person name="Konkel Z."/>
            <person name="Slot J.C."/>
            <person name="Sakamoto Y."/>
            <person name="Steenwyk J.L."/>
            <person name="Rokas A."/>
            <person name="Carro J."/>
            <person name="Camarero S."/>
            <person name="Ferreira P."/>
            <person name="Molpeceres G."/>
            <person name="Ruiz-Duenas F.J."/>
            <person name="Serrano A."/>
            <person name="Henrissat B."/>
            <person name="Drula E."/>
            <person name="Hughes K.W."/>
            <person name="Mata J.L."/>
            <person name="Ishikawa N.K."/>
            <person name="Vargas-Isla R."/>
            <person name="Ushijima S."/>
            <person name="Smith C.A."/>
            <person name="Ahrendt S."/>
            <person name="Andreopoulos W."/>
            <person name="He G."/>
            <person name="Labutti K."/>
            <person name="Lipzen A."/>
            <person name="Ng V."/>
            <person name="Riley R."/>
            <person name="Sandor L."/>
            <person name="Barry K."/>
            <person name="Martinez A.T."/>
            <person name="Xiao Y."/>
            <person name="Gibbons J.G."/>
            <person name="Terashima K."/>
            <person name="Grigoriev I.V."/>
            <person name="Hibbett D.S."/>
        </authorList>
    </citation>
    <scope>NUCLEOTIDE SEQUENCE</scope>
    <source>
        <strain evidence="3">JLM2183</strain>
    </source>
</reference>
<comment type="caution">
    <text evidence="3">The sequence shown here is derived from an EMBL/GenBank/DDBJ whole genome shotgun (WGS) entry which is preliminary data.</text>
</comment>
<evidence type="ECO:0000313" key="3">
    <source>
        <dbReference type="EMBL" id="KAJ4468189.1"/>
    </source>
</evidence>
<keyword evidence="2" id="KW-0812">Transmembrane</keyword>
<keyword evidence="2" id="KW-1133">Transmembrane helix</keyword>
<feature type="region of interest" description="Disordered" evidence="1">
    <location>
        <begin position="192"/>
        <end position="218"/>
    </location>
</feature>
<feature type="transmembrane region" description="Helical" evidence="2">
    <location>
        <begin position="64"/>
        <end position="85"/>
    </location>
</feature>
<dbReference type="OrthoDB" id="2979121at2759"/>
<keyword evidence="2" id="KW-0472">Membrane</keyword>